<reference evidence="1 2" key="1">
    <citation type="submission" date="2020-02" db="EMBL/GenBank/DDBJ databases">
        <title>Draft genome sequence of two Spirosoma agri KCTC 52727 and Spirosoma terrae KCTC 52035.</title>
        <authorList>
            <person name="Rojas J."/>
            <person name="Ambika Manirajan B."/>
            <person name="Suarez C."/>
            <person name="Ratering S."/>
            <person name="Schnell S."/>
        </authorList>
    </citation>
    <scope>NUCLEOTIDE SEQUENCE [LARGE SCALE GENOMIC DNA]</scope>
    <source>
        <strain evidence="1 2">KCTC 52035</strain>
    </source>
</reference>
<dbReference type="RefSeq" id="WP_163950839.1">
    <property type="nucleotide sequence ID" value="NZ_JAAFZH010000007.1"/>
</dbReference>
<gene>
    <name evidence="1" type="ORF">GK108_16710</name>
</gene>
<dbReference type="Proteomes" id="UP000474175">
    <property type="component" value="Unassembled WGS sequence"/>
</dbReference>
<comment type="caution">
    <text evidence="1">The sequence shown here is derived from an EMBL/GenBank/DDBJ whole genome shotgun (WGS) entry which is preliminary data.</text>
</comment>
<sequence length="188" mass="20733">MKHTILFFCILLASTFTTYGQQKPADTWSNVPSAPDDRFTNPKSKLYAGPNGWYNYGELRAAIANTPKTTYGYKGGFEVIQGLFTSTTSNRLYVLTFDFGTEKPAVGTYQVAPESNVTQKKVRVSFSDVSGQKIKEWSSENGTVQVSQVNGFLYVKCRDISLQPNGVYNTGDFKAAMMLGFEGAIAPQ</sequence>
<evidence type="ECO:0000313" key="1">
    <source>
        <dbReference type="EMBL" id="NDU96525.1"/>
    </source>
</evidence>
<name>A0A6L9L7D6_9BACT</name>
<dbReference type="AlphaFoldDB" id="A0A6L9L7D6"/>
<keyword evidence="2" id="KW-1185">Reference proteome</keyword>
<evidence type="ECO:0000313" key="2">
    <source>
        <dbReference type="Proteomes" id="UP000474175"/>
    </source>
</evidence>
<protein>
    <submittedName>
        <fullName evidence="1">Uncharacterized protein</fullName>
    </submittedName>
</protein>
<dbReference type="EMBL" id="JAAFZH010000007">
    <property type="protein sequence ID" value="NDU96525.1"/>
    <property type="molecule type" value="Genomic_DNA"/>
</dbReference>
<proteinExistence type="predicted"/>
<organism evidence="1 2">
    <name type="scientific">Spirosoma terrae</name>
    <dbReference type="NCBI Taxonomy" id="1968276"/>
    <lineage>
        <taxon>Bacteria</taxon>
        <taxon>Pseudomonadati</taxon>
        <taxon>Bacteroidota</taxon>
        <taxon>Cytophagia</taxon>
        <taxon>Cytophagales</taxon>
        <taxon>Cytophagaceae</taxon>
        <taxon>Spirosoma</taxon>
    </lineage>
</organism>
<accession>A0A6L9L7D6</accession>